<protein>
    <recommendedName>
        <fullName evidence="3">DUF2946 domain-containing protein</fullName>
    </recommendedName>
</protein>
<dbReference type="EMBL" id="JBBKZT010000009">
    <property type="protein sequence ID" value="MEJ8848939.1"/>
    <property type="molecule type" value="Genomic_DNA"/>
</dbReference>
<comment type="caution">
    <text evidence="1">The sequence shown here is derived from an EMBL/GenBank/DDBJ whole genome shotgun (WGS) entry which is preliminary data.</text>
</comment>
<evidence type="ECO:0000313" key="1">
    <source>
        <dbReference type="EMBL" id="MEJ8848939.1"/>
    </source>
</evidence>
<evidence type="ECO:0000313" key="2">
    <source>
        <dbReference type="Proteomes" id="UP001385892"/>
    </source>
</evidence>
<name>A0ABU8WNK8_9BURK</name>
<dbReference type="RefSeq" id="WP_340344073.1">
    <property type="nucleotide sequence ID" value="NZ_JBBKZT010000009.1"/>
</dbReference>
<keyword evidence="2" id="KW-1185">Reference proteome</keyword>
<sequence length="117" mass="12152">MPAAPFLRSRPPRHLAWLLWLVLLLPVAQVAATSHLLSHAGEAITAAVDHKAANHALHCDLCVTAGAIAGGALAADLPTLAPPPAAPSEAPRLAFDNLRDNIPTLAYQGRAPPASLR</sequence>
<proteinExistence type="predicted"/>
<reference evidence="1 2" key="1">
    <citation type="submission" date="2024-03" db="EMBL/GenBank/DDBJ databases">
        <title>Novel species of the genus Variovorax.</title>
        <authorList>
            <person name="Liu Q."/>
            <person name="Xin Y.-H."/>
        </authorList>
    </citation>
    <scope>NUCLEOTIDE SEQUENCE [LARGE SCALE GENOMIC DNA]</scope>
    <source>
        <strain evidence="1 2">KACC 18900</strain>
    </source>
</reference>
<organism evidence="1 2">
    <name type="scientific">Variovorax rhizosphaerae</name>
    <dbReference type="NCBI Taxonomy" id="1836200"/>
    <lineage>
        <taxon>Bacteria</taxon>
        <taxon>Pseudomonadati</taxon>
        <taxon>Pseudomonadota</taxon>
        <taxon>Betaproteobacteria</taxon>
        <taxon>Burkholderiales</taxon>
        <taxon>Comamonadaceae</taxon>
        <taxon>Variovorax</taxon>
    </lineage>
</organism>
<accession>A0ABU8WNK8</accession>
<dbReference type="Proteomes" id="UP001385892">
    <property type="component" value="Unassembled WGS sequence"/>
</dbReference>
<evidence type="ECO:0008006" key="3">
    <source>
        <dbReference type="Google" id="ProtNLM"/>
    </source>
</evidence>
<gene>
    <name evidence="1" type="ORF">WKW82_19930</name>
</gene>